<keyword evidence="3" id="KW-1185">Reference proteome</keyword>
<feature type="region of interest" description="Disordered" evidence="1">
    <location>
        <begin position="30"/>
        <end position="49"/>
    </location>
</feature>
<evidence type="ECO:0000256" key="1">
    <source>
        <dbReference type="SAM" id="MobiDB-lite"/>
    </source>
</evidence>
<reference evidence="2" key="1">
    <citation type="submission" date="2014-09" db="EMBL/GenBank/DDBJ databases">
        <title>Draft genome sequence of an oleaginous Mucoromycotina fungus Mucor ambiguus NBRC6742.</title>
        <authorList>
            <person name="Takeda I."/>
            <person name="Yamane N."/>
            <person name="Morita T."/>
            <person name="Tamano K."/>
            <person name="Machida M."/>
            <person name="Baker S."/>
            <person name="Koike H."/>
        </authorList>
    </citation>
    <scope>NUCLEOTIDE SEQUENCE</scope>
    <source>
        <strain evidence="2">NBRC 6742</strain>
    </source>
</reference>
<organism evidence="2">
    <name type="scientific">Mucor ambiguus</name>
    <dbReference type="NCBI Taxonomy" id="91626"/>
    <lineage>
        <taxon>Eukaryota</taxon>
        <taxon>Fungi</taxon>
        <taxon>Fungi incertae sedis</taxon>
        <taxon>Mucoromycota</taxon>
        <taxon>Mucoromycotina</taxon>
        <taxon>Mucoromycetes</taxon>
        <taxon>Mucorales</taxon>
        <taxon>Mucorineae</taxon>
        <taxon>Mucoraceae</taxon>
        <taxon>Mucor</taxon>
    </lineage>
</organism>
<feature type="compositionally biased region" description="Polar residues" evidence="1">
    <location>
        <begin position="32"/>
        <end position="46"/>
    </location>
</feature>
<sequence>MSTIEEQLLALQQQFALLQAQLYAASVPTPTPMQSADDTAMPTSMQPGEHAAIPSLHSVETRPRYDWSPSDALMDLMELDTPIIHHAAKPMPDSERKAIIESYPPPMAHLNYRAPVTIPSTERLMNRGQKYEDSALKQLQYLLSAVFRPLDILTKEVPLIKVQSPTIRAQVIVERHLTLQS</sequence>
<dbReference type="OrthoDB" id="2286148at2759"/>
<dbReference type="AlphaFoldDB" id="A0A0C9MM85"/>
<accession>A0A0C9MM85</accession>
<gene>
    <name evidence="2" type="ORF">MAM1_1210d11514</name>
</gene>
<evidence type="ECO:0000313" key="2">
    <source>
        <dbReference type="EMBL" id="GAN11891.1"/>
    </source>
</evidence>
<proteinExistence type="predicted"/>
<dbReference type="EMBL" id="DF837499">
    <property type="protein sequence ID" value="GAN11891.1"/>
    <property type="molecule type" value="Genomic_DNA"/>
</dbReference>
<protein>
    <submittedName>
        <fullName evidence="2">Uncharacterized protein</fullName>
    </submittedName>
</protein>
<dbReference type="Proteomes" id="UP000053815">
    <property type="component" value="Unassembled WGS sequence"/>
</dbReference>
<name>A0A0C9MM85_9FUNG</name>
<evidence type="ECO:0000313" key="3">
    <source>
        <dbReference type="Proteomes" id="UP000053815"/>
    </source>
</evidence>